<evidence type="ECO:0000313" key="4">
    <source>
        <dbReference type="EMBL" id="MDT8999513.1"/>
    </source>
</evidence>
<accession>A0ABU3PAB9</accession>
<feature type="region of interest" description="Disordered" evidence="1">
    <location>
        <begin position="1337"/>
        <end position="1367"/>
    </location>
</feature>
<dbReference type="PANTHER" id="PTHR38690:SF1">
    <property type="entry name" value="PROTEASE"/>
    <property type="match status" value="1"/>
</dbReference>
<evidence type="ECO:0000313" key="5">
    <source>
        <dbReference type="Proteomes" id="UP001246372"/>
    </source>
</evidence>
<evidence type="ECO:0000256" key="2">
    <source>
        <dbReference type="SAM" id="Phobius"/>
    </source>
</evidence>
<keyword evidence="5" id="KW-1185">Reference proteome</keyword>
<evidence type="ECO:0000259" key="3">
    <source>
        <dbReference type="Pfam" id="PF13116"/>
    </source>
</evidence>
<feature type="compositionally biased region" description="Low complexity" evidence="1">
    <location>
        <begin position="1354"/>
        <end position="1367"/>
    </location>
</feature>
<proteinExistence type="predicted"/>
<dbReference type="Proteomes" id="UP001246372">
    <property type="component" value="Unassembled WGS sequence"/>
</dbReference>
<keyword evidence="2" id="KW-0472">Membrane</keyword>
<sequence length="1367" mass="147439">MSFIASISAACHHPARWLRRGLRWALWLVLLAWGLVIAAWLALHWAILPHINDWRPALEQQASKALGLQLSIGQIELRSGGWMPALDLRDLRLADDRGRIVLRLPRVAAALSARSLLTLELRFEQLLIEGPELEVRRDKQGRIFVAGLSVDEEAERADSGAELADWFFTQHEFVIRHGRVRWIDEGRKAAPLELADLDLVMRNGLRRHQLRLDATPPQAWGQRFGLRGDFTQPLLQRAGDLAQWSGQLYADLPRADVRELRRYVDLPFELSEGDGALRGWAEIRQGQAQALTLDMGLRAVKLRLSNKVEPVQLNQVGGRLSLLRDRQGLKFAASQLGFELDGGLSWPRSDWSLVLQQTLPAARGASAPGLGLEGAPISGGELGIAKLDLALLGRIAGKLPLGPELHHWFGTLAPVGQLEGFAASWTGSLAAPQGYRVKGRLADFALQPGEAPANGGAGRPGFNQAELRFEASERGGQALLKITDGAVVFPGVFEQPVLAMKQFAANLNWRIDPREGLPPMIELRVGDVQLANEDLRGELEAVWRTGPGQGVGHGGRLPGSLDLSGRLAEGKAASVVHYLPLAVGAQARSYVRQAVLAGTARDVVFRVRGDLDEFPFDKRSSAGQFRIATKAEDVQLAYVPGQAAQGDQPAQPSAWPLMDKLNAELVFDRGSMSIRNGRTQVLGYELSNVHGGIKDLMHNQVLEIEGQGRGAMSDLLRFVRSSPVDEWTGQALHQATATGSAGLKLALQLPLNDINHSTVKGSVQLLGNDVRLRPDVPLLAGARARIDFDRKGMSLQAGTARVLGGDASFEGGSQKDGSLRFSGQGVVGAESLRRATELGGLARLGSAMNGQAAYRLQLGFKDGQSEIAISSTLQGMALDLPAPLKKDADTPLSLRYQTQLTADSTMGRPRDELRLELGNTVQAHYLRDLSGEQPRVLRGSLALEDSLAPLPASGVQLQANLGAVNLDQWQQAAQRLLGSGHVESIEGAGYTPTQLTLRVQQLLVSGRPLSKLTAGISRLPEVGAWRANLDAEQLSGYVEYRAARPAQPGRVYARLARLALPKSEAESVTQLMDKQPGSVPALDIVVDDFELRGKKLGRLEVEAQNNALTRDWALTRLLLKHPDAQLSANGQWLFDPASAQRRTVLDWKLDVADAGRLLERLGQGQVLRGGKGLLAGQLAWQGSPLSLDYGSLSGQLNVALDAGQFLKAEPGAARLLGVLSLQSLPRRFLLDFRDVFSDGFAFDGFGGDVKIERGVASSSNLRMKGVQAIVLMDGRADLAAETQDLRVLVVPDVNAGGASLAYAAINPAIGLGTFLAQLILRKPMAAAGTSEFHVTGSWEDPKVDKVEHRPVEAAPPAASAASAASQP</sequence>
<feature type="compositionally biased region" description="Basic and acidic residues" evidence="1">
    <location>
        <begin position="1339"/>
        <end position="1351"/>
    </location>
</feature>
<dbReference type="PANTHER" id="PTHR38690">
    <property type="entry name" value="PROTEASE-RELATED"/>
    <property type="match status" value="1"/>
</dbReference>
<dbReference type="RefSeq" id="WP_315650075.1">
    <property type="nucleotide sequence ID" value="NZ_JAVXZY010000003.1"/>
</dbReference>
<dbReference type="EMBL" id="JAVXZY010000003">
    <property type="protein sequence ID" value="MDT8999513.1"/>
    <property type="molecule type" value="Genomic_DNA"/>
</dbReference>
<keyword evidence="2" id="KW-0812">Transmembrane</keyword>
<dbReference type="Pfam" id="PF13116">
    <property type="entry name" value="YhdP"/>
    <property type="match status" value="1"/>
</dbReference>
<gene>
    <name evidence="4" type="ORF">RQP53_09565</name>
</gene>
<organism evidence="4 5">
    <name type="scientific">Roseateles aquae</name>
    <dbReference type="NCBI Taxonomy" id="3077235"/>
    <lineage>
        <taxon>Bacteria</taxon>
        <taxon>Pseudomonadati</taxon>
        <taxon>Pseudomonadota</taxon>
        <taxon>Betaproteobacteria</taxon>
        <taxon>Burkholderiales</taxon>
        <taxon>Sphaerotilaceae</taxon>
        <taxon>Roseateles</taxon>
    </lineage>
</organism>
<dbReference type="InterPro" id="IPR025263">
    <property type="entry name" value="YhdP_central"/>
</dbReference>
<keyword evidence="2" id="KW-1133">Transmembrane helix</keyword>
<comment type="caution">
    <text evidence="4">The sequence shown here is derived from an EMBL/GenBank/DDBJ whole genome shotgun (WGS) entry which is preliminary data.</text>
</comment>
<feature type="domain" description="YhdP central" evidence="3">
    <location>
        <begin position="17"/>
        <end position="1343"/>
    </location>
</feature>
<dbReference type="NCBIfam" id="TIGR02099">
    <property type="entry name" value="YhdP family protein"/>
    <property type="match status" value="1"/>
</dbReference>
<evidence type="ECO:0000256" key="1">
    <source>
        <dbReference type="SAM" id="MobiDB-lite"/>
    </source>
</evidence>
<reference evidence="4" key="1">
    <citation type="submission" date="2023-09" db="EMBL/GenBank/DDBJ databases">
        <title>Paucibacter sp. APW11 Genome sequencing and assembly.</title>
        <authorList>
            <person name="Kim I."/>
        </authorList>
    </citation>
    <scope>NUCLEOTIDE SEQUENCE</scope>
    <source>
        <strain evidence="4">APW11</strain>
    </source>
</reference>
<name>A0ABU3PAB9_9BURK</name>
<protein>
    <submittedName>
        <fullName evidence="4">YhdP family protein</fullName>
    </submittedName>
</protein>
<feature type="transmembrane region" description="Helical" evidence="2">
    <location>
        <begin position="24"/>
        <end position="47"/>
    </location>
</feature>
<dbReference type="InterPro" id="IPR011836">
    <property type="entry name" value="YhdP"/>
</dbReference>